<name>A0A0M3HUL1_ASCLU</name>
<dbReference type="AlphaFoldDB" id="A0A0M3HUL1"/>
<evidence type="ECO:0000256" key="1">
    <source>
        <dbReference type="SAM" id="Phobius"/>
    </source>
</evidence>
<keyword evidence="1" id="KW-1133">Transmembrane helix</keyword>
<proteinExistence type="predicted"/>
<keyword evidence="1" id="KW-0812">Transmembrane</keyword>
<dbReference type="Proteomes" id="UP000036681">
    <property type="component" value="Unplaced"/>
</dbReference>
<accession>A0A0M3HUL1</accession>
<evidence type="ECO:0000313" key="2">
    <source>
        <dbReference type="Proteomes" id="UP000036681"/>
    </source>
</evidence>
<feature type="transmembrane region" description="Helical" evidence="1">
    <location>
        <begin position="61"/>
        <end position="79"/>
    </location>
</feature>
<reference evidence="3" key="1">
    <citation type="submission" date="2017-02" db="UniProtKB">
        <authorList>
            <consortium name="WormBaseParasite"/>
        </authorList>
    </citation>
    <scope>IDENTIFICATION</scope>
</reference>
<feature type="transmembrane region" description="Helical" evidence="1">
    <location>
        <begin position="21"/>
        <end position="41"/>
    </location>
</feature>
<organism evidence="2 3">
    <name type="scientific">Ascaris lumbricoides</name>
    <name type="common">Giant roundworm</name>
    <dbReference type="NCBI Taxonomy" id="6252"/>
    <lineage>
        <taxon>Eukaryota</taxon>
        <taxon>Metazoa</taxon>
        <taxon>Ecdysozoa</taxon>
        <taxon>Nematoda</taxon>
        <taxon>Chromadorea</taxon>
        <taxon>Rhabditida</taxon>
        <taxon>Spirurina</taxon>
        <taxon>Ascaridomorpha</taxon>
        <taxon>Ascaridoidea</taxon>
        <taxon>Ascarididae</taxon>
        <taxon>Ascaris</taxon>
    </lineage>
</organism>
<keyword evidence="2" id="KW-1185">Reference proteome</keyword>
<protein>
    <submittedName>
        <fullName evidence="3">Uncharacterized protein</fullName>
    </submittedName>
</protein>
<sequence length="82" mass="9239">MSLYHTIESDHMKLARCEYPIVSLQLFLLSALIQFLPPAFLEGRRSCCRSAPVAPLRCVHAILLLGHSLFLTVLFLPAMRNS</sequence>
<dbReference type="WBParaSite" id="ALUE_0000649301-mRNA-1">
    <property type="protein sequence ID" value="ALUE_0000649301-mRNA-1"/>
    <property type="gene ID" value="ALUE_0000649301"/>
</dbReference>
<keyword evidence="1" id="KW-0472">Membrane</keyword>
<evidence type="ECO:0000313" key="3">
    <source>
        <dbReference type="WBParaSite" id="ALUE_0000649301-mRNA-1"/>
    </source>
</evidence>